<gene>
    <name evidence="1" type="ORF">IQ241_06560</name>
</gene>
<dbReference type="AlphaFoldDB" id="A0A8J7A6N4"/>
<protein>
    <submittedName>
        <fullName evidence="1">Uncharacterized protein</fullName>
    </submittedName>
</protein>
<dbReference type="Proteomes" id="UP000636505">
    <property type="component" value="Unassembled WGS sequence"/>
</dbReference>
<dbReference type="RefSeq" id="WP_193905622.1">
    <property type="nucleotide sequence ID" value="NZ_JADEXG010000011.1"/>
</dbReference>
<sequence length="150" mass="18123">MWQRFNNWVDSAKVYRDLCPDFTVRHQVNRWLRSRRRALRFEDWCQVFIPDILPERPRSRQLLAFIYNSFEHYSGLEFSRVRPEDRFIADLQFPLVCWFDWPLTFCDDFAETFGHDLSSLFDEAEFKTLQELVTFLSRQLNLGDTVAPTT</sequence>
<evidence type="ECO:0000313" key="2">
    <source>
        <dbReference type="Proteomes" id="UP000636505"/>
    </source>
</evidence>
<evidence type="ECO:0000313" key="1">
    <source>
        <dbReference type="EMBL" id="MBE9076960.1"/>
    </source>
</evidence>
<dbReference type="EMBL" id="JADEXG010000011">
    <property type="protein sequence ID" value="MBE9076960.1"/>
    <property type="molecule type" value="Genomic_DNA"/>
</dbReference>
<proteinExistence type="predicted"/>
<comment type="caution">
    <text evidence="1">The sequence shown here is derived from an EMBL/GenBank/DDBJ whole genome shotgun (WGS) entry which is preliminary data.</text>
</comment>
<keyword evidence="2" id="KW-1185">Reference proteome</keyword>
<name>A0A8J7A6N4_9CYAN</name>
<reference evidence="1" key="1">
    <citation type="submission" date="2020-10" db="EMBL/GenBank/DDBJ databases">
        <authorList>
            <person name="Castelo-Branco R."/>
            <person name="Eusebio N."/>
            <person name="Adriana R."/>
            <person name="Vieira A."/>
            <person name="Brugerolle De Fraissinette N."/>
            <person name="Rezende De Castro R."/>
            <person name="Schneider M.P."/>
            <person name="Vasconcelos V."/>
            <person name="Leao P.N."/>
        </authorList>
    </citation>
    <scope>NUCLEOTIDE SEQUENCE</scope>
    <source>
        <strain evidence="1">LEGE 07310</strain>
    </source>
</reference>
<organism evidence="1 2">
    <name type="scientific">Vasconcelosia minhoensis LEGE 07310</name>
    <dbReference type="NCBI Taxonomy" id="915328"/>
    <lineage>
        <taxon>Bacteria</taxon>
        <taxon>Bacillati</taxon>
        <taxon>Cyanobacteriota</taxon>
        <taxon>Cyanophyceae</taxon>
        <taxon>Nodosilineales</taxon>
        <taxon>Cymatolegaceae</taxon>
        <taxon>Vasconcelosia</taxon>
        <taxon>Vasconcelosia minhoensis</taxon>
    </lineage>
</organism>
<accession>A0A8J7A6N4</accession>